<dbReference type="InterPro" id="IPR036514">
    <property type="entry name" value="SGNH_hydro_sf"/>
</dbReference>
<accession>A0ABT8DKM6</accession>
<keyword evidence="2" id="KW-1185">Reference proteome</keyword>
<sequence length="40" mass="4244">MIPVGLAFARSLAQKPELILHAPDKRHPSLAGTYLAACSV</sequence>
<proteinExistence type="predicted"/>
<evidence type="ECO:0000313" key="1">
    <source>
        <dbReference type="EMBL" id="MDN3918957.1"/>
    </source>
</evidence>
<gene>
    <name evidence="1" type="ORF">QWJ38_01575</name>
</gene>
<dbReference type="Proteomes" id="UP001228044">
    <property type="component" value="Unassembled WGS sequence"/>
</dbReference>
<dbReference type="EMBL" id="JAUHHC010000001">
    <property type="protein sequence ID" value="MDN3918957.1"/>
    <property type="molecule type" value="Genomic_DNA"/>
</dbReference>
<dbReference type="RefSeq" id="WP_290357282.1">
    <property type="nucleotide sequence ID" value="NZ_JAUHHC010000001.1"/>
</dbReference>
<reference evidence="1 2" key="1">
    <citation type="submission" date="2023-06" db="EMBL/GenBank/DDBJ databases">
        <title>Pelomonas sp. PFR6 16S ribosomal RNA gene Genome sequencing and assembly.</title>
        <authorList>
            <person name="Woo H."/>
        </authorList>
    </citation>
    <scope>NUCLEOTIDE SEQUENCE [LARGE SCALE GENOMIC DNA]</scope>
    <source>
        <strain evidence="1 2">PFR6</strain>
    </source>
</reference>
<protein>
    <submittedName>
        <fullName evidence="1">Uncharacterized protein</fullName>
    </submittedName>
</protein>
<name>A0ABT8DKM6_9BURK</name>
<dbReference type="Gene3D" id="3.40.50.1110">
    <property type="entry name" value="SGNH hydrolase"/>
    <property type="match status" value="1"/>
</dbReference>
<evidence type="ECO:0000313" key="2">
    <source>
        <dbReference type="Proteomes" id="UP001228044"/>
    </source>
</evidence>
<comment type="caution">
    <text evidence="1">The sequence shown here is derived from an EMBL/GenBank/DDBJ whole genome shotgun (WGS) entry which is preliminary data.</text>
</comment>
<organism evidence="1 2">
    <name type="scientific">Roseateles violae</name>
    <dbReference type="NCBI Taxonomy" id="3058042"/>
    <lineage>
        <taxon>Bacteria</taxon>
        <taxon>Pseudomonadati</taxon>
        <taxon>Pseudomonadota</taxon>
        <taxon>Betaproteobacteria</taxon>
        <taxon>Burkholderiales</taxon>
        <taxon>Sphaerotilaceae</taxon>
        <taxon>Roseateles</taxon>
    </lineage>
</organism>